<evidence type="ECO:0000256" key="5">
    <source>
        <dbReference type="ARBA" id="ARBA00022825"/>
    </source>
</evidence>
<feature type="transmembrane region" description="Helical" evidence="8">
    <location>
        <begin position="20"/>
        <end position="48"/>
    </location>
</feature>
<dbReference type="Proteomes" id="UP000662572">
    <property type="component" value="Unassembled WGS sequence"/>
</dbReference>
<dbReference type="GO" id="GO:0006465">
    <property type="term" value="P:signal peptide processing"/>
    <property type="evidence" value="ECO:0007669"/>
    <property type="project" value="InterPro"/>
</dbReference>
<feature type="active site" description="Nucleophile" evidence="7">
    <location>
        <position position="396"/>
    </location>
</feature>
<dbReference type="InterPro" id="IPR002142">
    <property type="entry name" value="Peptidase_S49"/>
</dbReference>
<dbReference type="InterPro" id="IPR047272">
    <property type="entry name" value="S49_SppA_C"/>
</dbReference>
<dbReference type="InterPro" id="IPR004635">
    <property type="entry name" value="Pept_S49_SppA"/>
</dbReference>
<reference evidence="10" key="1">
    <citation type="journal article" date="2014" name="Int. J. Syst. Evol. Microbiol.">
        <title>Complete genome sequence of Corynebacterium casei LMG S-19264T (=DSM 44701T), isolated from a smear-ripened cheese.</title>
        <authorList>
            <consortium name="US DOE Joint Genome Institute (JGI-PGF)"/>
            <person name="Walter F."/>
            <person name="Albersmeier A."/>
            <person name="Kalinowski J."/>
            <person name="Ruckert C."/>
        </authorList>
    </citation>
    <scope>NUCLEOTIDE SEQUENCE</scope>
    <source>
        <strain evidence="10">KCTC 32296</strain>
    </source>
</reference>
<evidence type="ECO:0000256" key="6">
    <source>
        <dbReference type="ARBA" id="ARBA00023136"/>
    </source>
</evidence>
<accession>A0A918UXL6</accession>
<dbReference type="PIRSF" id="PIRSF001217">
    <property type="entry name" value="Protease_4_SppA"/>
    <property type="match status" value="1"/>
</dbReference>
<dbReference type="CDD" id="cd07018">
    <property type="entry name" value="S49_SppA_67K_type"/>
    <property type="match status" value="1"/>
</dbReference>
<dbReference type="Pfam" id="PF01343">
    <property type="entry name" value="Peptidase_S49"/>
    <property type="match status" value="2"/>
</dbReference>
<reference evidence="10" key="2">
    <citation type="submission" date="2020-09" db="EMBL/GenBank/DDBJ databases">
        <authorList>
            <person name="Sun Q."/>
            <person name="Kim S."/>
        </authorList>
    </citation>
    <scope>NUCLEOTIDE SEQUENCE</scope>
    <source>
        <strain evidence="10">KCTC 32296</strain>
    </source>
</reference>
<evidence type="ECO:0000256" key="8">
    <source>
        <dbReference type="SAM" id="Phobius"/>
    </source>
</evidence>
<proteinExistence type="inferred from homology"/>
<dbReference type="EMBL" id="BMZB01000004">
    <property type="protein sequence ID" value="GGZ41199.1"/>
    <property type="molecule type" value="Genomic_DNA"/>
</dbReference>
<feature type="active site" description="Proton donor/acceptor" evidence="7">
    <location>
        <position position="203"/>
    </location>
</feature>
<evidence type="ECO:0000256" key="1">
    <source>
        <dbReference type="ARBA" id="ARBA00004370"/>
    </source>
</evidence>
<comment type="similarity">
    <text evidence="2">Belongs to the peptidase S49 family.</text>
</comment>
<feature type="domain" description="Peptidase S49" evidence="9">
    <location>
        <begin position="151"/>
        <end position="280"/>
    </location>
</feature>
<dbReference type="SUPFAM" id="SSF52096">
    <property type="entry name" value="ClpP/crotonase"/>
    <property type="match status" value="2"/>
</dbReference>
<evidence type="ECO:0000256" key="3">
    <source>
        <dbReference type="ARBA" id="ARBA00022670"/>
    </source>
</evidence>
<evidence type="ECO:0000259" key="9">
    <source>
        <dbReference type="Pfam" id="PF01343"/>
    </source>
</evidence>
<keyword evidence="5" id="KW-0720">Serine protease</keyword>
<feature type="domain" description="Peptidase S49" evidence="9">
    <location>
        <begin position="379"/>
        <end position="531"/>
    </location>
</feature>
<evidence type="ECO:0000256" key="4">
    <source>
        <dbReference type="ARBA" id="ARBA00022801"/>
    </source>
</evidence>
<evidence type="ECO:0000256" key="7">
    <source>
        <dbReference type="PIRSR" id="PIRSR001217-1"/>
    </source>
</evidence>
<comment type="subcellular location">
    <subcellularLocation>
        <location evidence="1">Membrane</location>
    </subcellularLocation>
</comment>
<comment type="caution">
    <text evidence="10">The sequence shown here is derived from an EMBL/GenBank/DDBJ whole genome shotgun (WGS) entry which is preliminary data.</text>
</comment>
<dbReference type="InterPro" id="IPR029045">
    <property type="entry name" value="ClpP/crotonase-like_dom_sf"/>
</dbReference>
<gene>
    <name evidence="10" type="ORF">GCM10011273_29970</name>
</gene>
<dbReference type="Gene3D" id="6.20.330.10">
    <property type="match status" value="1"/>
</dbReference>
<evidence type="ECO:0000313" key="10">
    <source>
        <dbReference type="EMBL" id="GGZ41199.1"/>
    </source>
</evidence>
<dbReference type="GO" id="GO:0008236">
    <property type="term" value="F:serine-type peptidase activity"/>
    <property type="evidence" value="ECO:0007669"/>
    <property type="project" value="UniProtKB-KW"/>
</dbReference>
<keyword evidence="3 10" id="KW-0645">Protease</keyword>
<organism evidence="10 11">
    <name type="scientific">Asticcacaulis endophyticus</name>
    <dbReference type="NCBI Taxonomy" id="1395890"/>
    <lineage>
        <taxon>Bacteria</taxon>
        <taxon>Pseudomonadati</taxon>
        <taxon>Pseudomonadota</taxon>
        <taxon>Alphaproteobacteria</taxon>
        <taxon>Caulobacterales</taxon>
        <taxon>Caulobacteraceae</taxon>
        <taxon>Asticcacaulis</taxon>
    </lineage>
</organism>
<dbReference type="AlphaFoldDB" id="A0A918UXL6"/>
<dbReference type="PANTHER" id="PTHR33209">
    <property type="entry name" value="PROTEASE 4"/>
    <property type="match status" value="1"/>
</dbReference>
<keyword evidence="6 8" id="KW-0472">Membrane</keyword>
<dbReference type="CDD" id="cd07023">
    <property type="entry name" value="S49_Sppa_N_C"/>
    <property type="match status" value="1"/>
</dbReference>
<dbReference type="InterPro" id="IPR047217">
    <property type="entry name" value="S49_SppA_67K_type_N"/>
</dbReference>
<keyword evidence="4" id="KW-0378">Hydrolase</keyword>
<dbReference type="NCBIfam" id="TIGR00705">
    <property type="entry name" value="SppA_67K"/>
    <property type="match status" value="1"/>
</dbReference>
<dbReference type="Gene3D" id="3.90.226.10">
    <property type="entry name" value="2-enoyl-CoA Hydratase, Chain A, domain 1"/>
    <property type="match status" value="3"/>
</dbReference>
<evidence type="ECO:0000256" key="2">
    <source>
        <dbReference type="ARBA" id="ARBA00008683"/>
    </source>
</evidence>
<dbReference type="InterPro" id="IPR004634">
    <property type="entry name" value="Pept_S49_pIV"/>
</dbReference>
<name>A0A918UXL6_9CAUL</name>
<keyword evidence="8" id="KW-1133">Transmembrane helix</keyword>
<protein>
    <submittedName>
        <fullName evidence="10">Protease</fullName>
    </submittedName>
</protein>
<keyword evidence="8" id="KW-0812">Transmembrane</keyword>
<sequence>MRVWGGHEYEQDNDLRMKQFLITVAAVVTAFVLFFIGLPFLLLVTLAASTKPQTPSEVALSIDLREGLTDQSLDDPLAFITGEGLSTLEIVTTLHNAASDPKVKSLLIRLPEGGMSPAAAEEIRNALREFRAANKTVIAHSQGLYPDTLVAASYMVGSAASELWMQPNASLQVTGIASESMFFKRAFEKYGITPQFEQRYEFKNAVNPYLYSDYTPAHREATLSWMGSIYNSVLTNIASDRKIEVGKLRGLLESGVYSAGAAQKAGLIDKQGQVHDAEEAVLKKGGNQIELVDIRDYAKTMPRSSGKSTIAVIGGEGAIMTGTNGSSFNSDPMMMSDDVANAFFDAINDKDVKAIVFRVSSPGGSDTASEQILSALQAAKKANKPVVVSMGEYAASGGYWVSSDASAIIANPTTLTGSIGVYGGKFAIGDGLGRFGVDLKSVHVGSDLSQMYNVGTEFTPEQRASFSKQIDETYNEFVARVSKGRKLPEDKVREIAKGHVWTGEQAKKLGLVDDLGGFYVALAKAKSLAKIPSDEHVKLIKYPNNRSPFSMFNKSVESANSGLKALSLINWAMSDPQAKAALREMSQARLRAQGANVLANEPLQSSSR</sequence>
<keyword evidence="11" id="KW-1185">Reference proteome</keyword>
<dbReference type="GO" id="GO:0016020">
    <property type="term" value="C:membrane"/>
    <property type="evidence" value="ECO:0007669"/>
    <property type="project" value="UniProtKB-SubCell"/>
</dbReference>
<dbReference type="PANTHER" id="PTHR33209:SF1">
    <property type="entry name" value="PEPTIDASE S49 DOMAIN-CONTAINING PROTEIN"/>
    <property type="match status" value="1"/>
</dbReference>
<evidence type="ECO:0000313" key="11">
    <source>
        <dbReference type="Proteomes" id="UP000662572"/>
    </source>
</evidence>
<dbReference type="NCBIfam" id="TIGR00706">
    <property type="entry name" value="SppA_dom"/>
    <property type="match status" value="1"/>
</dbReference>